<dbReference type="EMBL" id="VDUZ01000010">
    <property type="protein sequence ID" value="TXL76785.1"/>
    <property type="molecule type" value="Genomic_DNA"/>
</dbReference>
<dbReference type="PANTHER" id="PTHR34477:SF5">
    <property type="entry name" value="BSL5627 PROTEIN"/>
    <property type="match status" value="1"/>
</dbReference>
<reference evidence="3 4" key="1">
    <citation type="submission" date="2019-06" db="EMBL/GenBank/DDBJ databases">
        <title>New taxonomy in bacterial strain CC-CFT640, isolated from vineyard.</title>
        <authorList>
            <person name="Lin S.-Y."/>
            <person name="Tsai C.-F."/>
            <person name="Young C.-C."/>
        </authorList>
    </citation>
    <scope>NUCLEOTIDE SEQUENCE [LARGE SCALE GENOMIC DNA]</scope>
    <source>
        <strain evidence="3 4">CC-CFT640</strain>
    </source>
</reference>
<dbReference type="OrthoDB" id="287318at2"/>
<sequence>MPRATYVYILTNKNRNVMYVGVTSELERRIMQHRSKALDGFTARYNVDRLVYVEEHPSPSDAIAREKQLKGWSRSKKNVLVGAANPEWKDLSANWWAEGDCRDEGGSSHGRSLAGARDDG</sequence>
<dbReference type="SUPFAM" id="SSF82771">
    <property type="entry name" value="GIY-YIG endonuclease"/>
    <property type="match status" value="1"/>
</dbReference>
<dbReference type="Pfam" id="PF01541">
    <property type="entry name" value="GIY-YIG"/>
    <property type="match status" value="1"/>
</dbReference>
<dbReference type="InterPro" id="IPR000305">
    <property type="entry name" value="GIY-YIG_endonuc"/>
</dbReference>
<accession>A0A5C8PPB3</accession>
<evidence type="ECO:0000313" key="3">
    <source>
        <dbReference type="EMBL" id="TXL76785.1"/>
    </source>
</evidence>
<proteinExistence type="inferred from homology"/>
<comment type="caution">
    <text evidence="3">The sequence shown here is derived from an EMBL/GenBank/DDBJ whole genome shotgun (WGS) entry which is preliminary data.</text>
</comment>
<evidence type="ECO:0000256" key="1">
    <source>
        <dbReference type="ARBA" id="ARBA00007435"/>
    </source>
</evidence>
<keyword evidence="4" id="KW-1185">Reference proteome</keyword>
<dbReference type="InterPro" id="IPR050190">
    <property type="entry name" value="UPF0213_domain"/>
</dbReference>
<organism evidence="3 4">
    <name type="scientific">Vineibacter terrae</name>
    <dbReference type="NCBI Taxonomy" id="2586908"/>
    <lineage>
        <taxon>Bacteria</taxon>
        <taxon>Pseudomonadati</taxon>
        <taxon>Pseudomonadota</taxon>
        <taxon>Alphaproteobacteria</taxon>
        <taxon>Hyphomicrobiales</taxon>
        <taxon>Vineibacter</taxon>
    </lineage>
</organism>
<dbReference type="Proteomes" id="UP000321638">
    <property type="component" value="Unassembled WGS sequence"/>
</dbReference>
<evidence type="ECO:0000259" key="2">
    <source>
        <dbReference type="PROSITE" id="PS50164"/>
    </source>
</evidence>
<dbReference type="PROSITE" id="PS50164">
    <property type="entry name" value="GIY_YIG"/>
    <property type="match status" value="1"/>
</dbReference>
<dbReference type="CDD" id="cd10448">
    <property type="entry name" value="GIY-YIG_unchar_3"/>
    <property type="match status" value="1"/>
</dbReference>
<gene>
    <name evidence="3" type="ORF">FHP25_11385</name>
</gene>
<dbReference type="RefSeq" id="WP_147847049.1">
    <property type="nucleotide sequence ID" value="NZ_VDUZ01000010.1"/>
</dbReference>
<feature type="domain" description="GIY-YIG" evidence="2">
    <location>
        <begin position="3"/>
        <end position="79"/>
    </location>
</feature>
<dbReference type="PANTHER" id="PTHR34477">
    <property type="entry name" value="UPF0213 PROTEIN YHBQ"/>
    <property type="match status" value="1"/>
</dbReference>
<name>A0A5C8PPB3_9HYPH</name>
<evidence type="ECO:0000313" key="4">
    <source>
        <dbReference type="Proteomes" id="UP000321638"/>
    </source>
</evidence>
<dbReference type="InterPro" id="IPR035901">
    <property type="entry name" value="GIY-YIG_endonuc_sf"/>
</dbReference>
<dbReference type="AlphaFoldDB" id="A0A5C8PPB3"/>
<comment type="similarity">
    <text evidence="1">Belongs to the UPF0213 family.</text>
</comment>
<dbReference type="Gene3D" id="3.40.1440.10">
    <property type="entry name" value="GIY-YIG endonuclease"/>
    <property type="match status" value="1"/>
</dbReference>
<protein>
    <submittedName>
        <fullName evidence="3">GIY-YIG nuclease family protein</fullName>
    </submittedName>
</protein>
<dbReference type="SMART" id="SM00465">
    <property type="entry name" value="GIYc"/>
    <property type="match status" value="1"/>
</dbReference>